<dbReference type="Gene3D" id="3.65.10.10">
    <property type="entry name" value="Enolpyruvate transferase domain"/>
    <property type="match status" value="2"/>
</dbReference>
<dbReference type="EMBL" id="BARU01041043">
    <property type="protein sequence ID" value="GAH84228.1"/>
    <property type="molecule type" value="Genomic_DNA"/>
</dbReference>
<comment type="caution">
    <text evidence="3">The sequence shown here is derived from an EMBL/GenBank/DDBJ whole genome shotgun (WGS) entry which is preliminary data.</text>
</comment>
<dbReference type="PANTHER" id="PTHR21090">
    <property type="entry name" value="AROM/DEHYDROQUINATE SYNTHASE"/>
    <property type="match status" value="1"/>
</dbReference>
<dbReference type="GO" id="GO:0003866">
    <property type="term" value="F:3-phosphoshikimate 1-carboxyvinyltransferase activity"/>
    <property type="evidence" value="ECO:0007669"/>
    <property type="project" value="TreeGrafter"/>
</dbReference>
<protein>
    <recommendedName>
        <fullName evidence="2">Enolpyruvate transferase domain-containing protein</fullName>
    </recommendedName>
</protein>
<dbReference type="InterPro" id="IPR036968">
    <property type="entry name" value="Enolpyruvate_Tfrase_sf"/>
</dbReference>
<dbReference type="InterPro" id="IPR023193">
    <property type="entry name" value="EPSP_synthase_CS"/>
</dbReference>
<name>X1KQE0_9ZZZZ</name>
<evidence type="ECO:0000256" key="1">
    <source>
        <dbReference type="ARBA" id="ARBA00022679"/>
    </source>
</evidence>
<dbReference type="PROSITE" id="PS00885">
    <property type="entry name" value="EPSP_SYNTHASE_2"/>
    <property type="match status" value="1"/>
</dbReference>
<feature type="domain" description="Enolpyruvate transferase" evidence="2">
    <location>
        <begin position="2"/>
        <end position="227"/>
    </location>
</feature>
<dbReference type="InterPro" id="IPR001986">
    <property type="entry name" value="Enolpyruvate_Tfrase_dom"/>
</dbReference>
<dbReference type="GO" id="GO:0009423">
    <property type="term" value="P:chorismate biosynthetic process"/>
    <property type="evidence" value="ECO:0007669"/>
    <property type="project" value="TreeGrafter"/>
</dbReference>
<reference evidence="3" key="1">
    <citation type="journal article" date="2014" name="Front. Microbiol.">
        <title>High frequency of phylogenetically diverse reductive dehalogenase-homologous genes in deep subseafloor sedimentary metagenomes.</title>
        <authorList>
            <person name="Kawai M."/>
            <person name="Futagami T."/>
            <person name="Toyoda A."/>
            <person name="Takaki Y."/>
            <person name="Nishi S."/>
            <person name="Hori S."/>
            <person name="Arai W."/>
            <person name="Tsubouchi T."/>
            <person name="Morono Y."/>
            <person name="Uchiyama I."/>
            <person name="Ito T."/>
            <person name="Fujiyama A."/>
            <person name="Inagaki F."/>
            <person name="Takami H."/>
        </authorList>
    </citation>
    <scope>NUCLEOTIDE SEQUENCE</scope>
    <source>
        <strain evidence="3">Expedition CK06-06</strain>
    </source>
</reference>
<sequence length="227" mass="25028">VSGPYVRITLDVLSTFGIYIQGDLEKGKFYVTNEQNYRAQSYEIPGDFSSSAFVIAAAVLSPKPSNVIINNLSMQNYQGDSKIIEILKEMGANIEFNESRKQIVVSGGLTQNPLKGLNIDCKDIPDLFPILSVVGAFAKGETVLYNAGNLRLKESDRISAMARELTKMGVSVKEEEDKLTIYYCEKLQGALIDHANDHRIAMACTIAALYANSNSQIKNIDIVKDSY</sequence>
<evidence type="ECO:0000259" key="2">
    <source>
        <dbReference type="Pfam" id="PF00275"/>
    </source>
</evidence>
<evidence type="ECO:0000313" key="3">
    <source>
        <dbReference type="EMBL" id="GAH84228.1"/>
    </source>
</evidence>
<proteinExistence type="predicted"/>
<dbReference type="SUPFAM" id="SSF55205">
    <property type="entry name" value="EPT/RTPC-like"/>
    <property type="match status" value="1"/>
</dbReference>
<feature type="non-terminal residue" evidence="3">
    <location>
        <position position="1"/>
    </location>
</feature>
<dbReference type="PANTHER" id="PTHR21090:SF5">
    <property type="entry name" value="PENTAFUNCTIONAL AROM POLYPEPTIDE"/>
    <property type="match status" value="1"/>
</dbReference>
<dbReference type="AlphaFoldDB" id="X1KQE0"/>
<feature type="non-terminal residue" evidence="3">
    <location>
        <position position="227"/>
    </location>
</feature>
<gene>
    <name evidence="3" type="ORF">S03H2_63356</name>
</gene>
<organism evidence="3">
    <name type="scientific">marine sediment metagenome</name>
    <dbReference type="NCBI Taxonomy" id="412755"/>
    <lineage>
        <taxon>unclassified sequences</taxon>
        <taxon>metagenomes</taxon>
        <taxon>ecological metagenomes</taxon>
    </lineage>
</organism>
<dbReference type="InterPro" id="IPR013792">
    <property type="entry name" value="RNA3'P_cycl/enolpyr_Trfase_a/b"/>
</dbReference>
<keyword evidence="1" id="KW-0808">Transferase</keyword>
<dbReference type="Pfam" id="PF00275">
    <property type="entry name" value="EPSP_synthase"/>
    <property type="match status" value="1"/>
</dbReference>
<accession>X1KQE0</accession>